<feature type="transmembrane region" description="Helical" evidence="8">
    <location>
        <begin position="351"/>
        <end position="373"/>
    </location>
</feature>
<evidence type="ECO:0000256" key="1">
    <source>
        <dbReference type="ARBA" id="ARBA00004141"/>
    </source>
</evidence>
<reference evidence="9 10" key="1">
    <citation type="submission" date="2018-09" db="EMBL/GenBank/DDBJ databases">
        <title>Paenibacillus aracenensis nov. sp. isolated from a cave in southern Spain.</title>
        <authorList>
            <person name="Jurado V."/>
            <person name="Gutierrez-Patricio S."/>
            <person name="Gonzalez-Pimentel J.L."/>
            <person name="Miller A.Z."/>
            <person name="Laiz L."/>
            <person name="Saiz-Jimenez C."/>
        </authorList>
    </citation>
    <scope>NUCLEOTIDE SEQUENCE [LARGE SCALE GENOMIC DNA]</scope>
    <source>
        <strain evidence="9 10">DSM 22867</strain>
    </source>
</reference>
<keyword evidence="3" id="KW-0813">Transport</keyword>
<dbReference type="GO" id="GO:0009847">
    <property type="term" value="P:spore germination"/>
    <property type="evidence" value="ECO:0007669"/>
    <property type="project" value="InterPro"/>
</dbReference>
<keyword evidence="6 8" id="KW-1133">Transmembrane helix</keyword>
<evidence type="ECO:0000256" key="2">
    <source>
        <dbReference type="ARBA" id="ARBA00007998"/>
    </source>
</evidence>
<feature type="transmembrane region" description="Helical" evidence="8">
    <location>
        <begin position="92"/>
        <end position="110"/>
    </location>
</feature>
<comment type="subcellular location">
    <subcellularLocation>
        <location evidence="1">Membrane</location>
        <topology evidence="1">Multi-pass membrane protein</topology>
    </subcellularLocation>
</comment>
<dbReference type="Pfam" id="PF03845">
    <property type="entry name" value="Spore_permease"/>
    <property type="match status" value="1"/>
</dbReference>
<accession>A0A3A1US33</accession>
<protein>
    <submittedName>
        <fullName evidence="9">Spore gernimation protein</fullName>
    </submittedName>
</protein>
<comment type="caution">
    <text evidence="9">The sequence shown here is derived from an EMBL/GenBank/DDBJ whole genome shotgun (WGS) entry which is preliminary data.</text>
</comment>
<dbReference type="InterPro" id="IPR004761">
    <property type="entry name" value="Spore_GerAB"/>
</dbReference>
<feature type="transmembrane region" description="Helical" evidence="8">
    <location>
        <begin position="21"/>
        <end position="45"/>
    </location>
</feature>
<evidence type="ECO:0000313" key="10">
    <source>
        <dbReference type="Proteomes" id="UP000266482"/>
    </source>
</evidence>
<dbReference type="GO" id="GO:0016020">
    <property type="term" value="C:membrane"/>
    <property type="evidence" value="ECO:0007669"/>
    <property type="project" value="UniProtKB-SubCell"/>
</dbReference>
<name>A0A3A1US33_9BACL</name>
<evidence type="ECO:0000256" key="5">
    <source>
        <dbReference type="ARBA" id="ARBA00022692"/>
    </source>
</evidence>
<comment type="similarity">
    <text evidence="2">Belongs to the amino acid-polyamine-organocation (APC) superfamily. Spore germination protein (SGP) (TC 2.A.3.9) family.</text>
</comment>
<dbReference type="EMBL" id="QXQA01000012">
    <property type="protein sequence ID" value="RIX51045.1"/>
    <property type="molecule type" value="Genomic_DNA"/>
</dbReference>
<feature type="transmembrane region" description="Helical" evidence="8">
    <location>
        <begin position="281"/>
        <end position="299"/>
    </location>
</feature>
<keyword evidence="7 8" id="KW-0472">Membrane</keyword>
<feature type="transmembrane region" description="Helical" evidence="8">
    <location>
        <begin position="159"/>
        <end position="179"/>
    </location>
</feature>
<evidence type="ECO:0000256" key="3">
    <source>
        <dbReference type="ARBA" id="ARBA00022448"/>
    </source>
</evidence>
<dbReference type="Proteomes" id="UP000266482">
    <property type="component" value="Unassembled WGS sequence"/>
</dbReference>
<dbReference type="OrthoDB" id="1891864at2"/>
<keyword evidence="10" id="KW-1185">Reference proteome</keyword>
<evidence type="ECO:0000256" key="4">
    <source>
        <dbReference type="ARBA" id="ARBA00022544"/>
    </source>
</evidence>
<dbReference type="NCBIfam" id="TIGR00912">
    <property type="entry name" value="2A0309"/>
    <property type="match status" value="1"/>
</dbReference>
<keyword evidence="5 8" id="KW-0812">Transmembrane</keyword>
<dbReference type="AlphaFoldDB" id="A0A3A1US33"/>
<feature type="transmembrane region" description="Helical" evidence="8">
    <location>
        <begin position="320"/>
        <end position="339"/>
    </location>
</feature>
<gene>
    <name evidence="9" type="ORF">D3P08_18355</name>
</gene>
<dbReference type="PANTHER" id="PTHR34975">
    <property type="entry name" value="SPORE GERMINATION PROTEIN A2"/>
    <property type="match status" value="1"/>
</dbReference>
<evidence type="ECO:0000313" key="9">
    <source>
        <dbReference type="EMBL" id="RIX51045.1"/>
    </source>
</evidence>
<proteinExistence type="inferred from homology"/>
<feature type="transmembrane region" description="Helical" evidence="8">
    <location>
        <begin position="231"/>
        <end position="261"/>
    </location>
</feature>
<keyword evidence="4" id="KW-0309">Germination</keyword>
<feature type="transmembrane region" description="Helical" evidence="8">
    <location>
        <begin position="51"/>
        <end position="72"/>
    </location>
</feature>
<evidence type="ECO:0000256" key="8">
    <source>
        <dbReference type="SAM" id="Phobius"/>
    </source>
</evidence>
<sequence length="378" mass="41922">MSIISVADQIASGGGDTMNKISVYQLFAITFIFQLGTTVIFGFGGTAGRDAWISQLVSCAIGVLVVLIYLSLMKLNPGLTLVEWFPAQFGRWIGTPIAFLYPLMSLYLVGRIVADIRDMVSTAVLPETPLIVISGVFVIIVAYCVYGGLEIVARMAEMFFPIIIIMFVLEVIFLLSSNVLHLNNALPILEKGWGPIGEVVFPSGITQSYGESIVLAMFWPETKRSDKVMKVTVLTTLMSGMMITCFDLLAILIFGGMFSSFLYPLYTLLSLISIGNFIENLQMFGVLYFLMMALLKSAIHMLSALRGIQKLTNMKSHRKLVIPACAIVLLLGLTMSQNIAEHVYRHHFEILVPYVWVPLLLVLPAILLLVAWLRHLKK</sequence>
<feature type="transmembrane region" description="Helical" evidence="8">
    <location>
        <begin position="130"/>
        <end position="152"/>
    </location>
</feature>
<evidence type="ECO:0000256" key="6">
    <source>
        <dbReference type="ARBA" id="ARBA00022989"/>
    </source>
</evidence>
<evidence type="ECO:0000256" key="7">
    <source>
        <dbReference type="ARBA" id="ARBA00023136"/>
    </source>
</evidence>
<dbReference type="PANTHER" id="PTHR34975:SF2">
    <property type="entry name" value="SPORE GERMINATION PROTEIN A2"/>
    <property type="match status" value="1"/>
</dbReference>
<organism evidence="9 10">
    <name type="scientific">Paenibacillus nanensis</name>
    <dbReference type="NCBI Taxonomy" id="393251"/>
    <lineage>
        <taxon>Bacteria</taxon>
        <taxon>Bacillati</taxon>
        <taxon>Bacillota</taxon>
        <taxon>Bacilli</taxon>
        <taxon>Bacillales</taxon>
        <taxon>Paenibacillaceae</taxon>
        <taxon>Paenibacillus</taxon>
    </lineage>
</organism>